<dbReference type="Proteomes" id="UP000595437">
    <property type="component" value="Chromosome 19"/>
</dbReference>
<sequence>MSCEPLPGSPLYLDIQNDLILRASPEFLRLLGLKATPTTSLYSLLSPEEAWTLLEILYKSPPDTTKYDVRPLIFSFGPHQLCLRLSGLEKQGTTAIRRVLWKNLHSPSEAMELLGGFYLTLKPDMCLLEASENFNALLGVRRSGSTLRGRHLREFTSYSPRGGGEHTLQLHAQVVFHGGSSEQHIMRLKSLESVSGNIRLGFQQEEATSLPKAVFSTLIHYSSPDARITRMTCSSLGEHLAAHCFINRSFLELMSSPEEAEYVRGGLSRVYEMRPSPKVVLWVQSEFIRYASGVVLGHHYVLKESEECIKRKIDNDDHKKKRVVEDDASKINSYDGLSSSSARLANSTSSRILQLLNTTNSCQERSDPESNSSSSTMMSSNTSPMSPLHGLSRHSPARANKVASGTPEKLPKARKDPHLLLPDEDPTLSEILDGVIEIQERSCSRSGPLFEEPRKAINLEGSCLEEEMPPPSGGTPSSLLNNALERHSSSSSKRSSEPKASRNGSLLLQLLSE</sequence>
<feature type="compositionally biased region" description="Basic and acidic residues" evidence="1">
    <location>
        <begin position="409"/>
        <end position="418"/>
    </location>
</feature>
<feature type="region of interest" description="Disordered" evidence="1">
    <location>
        <begin position="462"/>
        <end position="513"/>
    </location>
</feature>
<evidence type="ECO:0000313" key="2">
    <source>
        <dbReference type="EMBL" id="QQP33167.1"/>
    </source>
</evidence>
<accession>A0A7T8GMQ8</accession>
<dbReference type="AlphaFoldDB" id="A0A7T8GMQ8"/>
<feature type="compositionally biased region" description="Polar residues" evidence="1">
    <location>
        <begin position="502"/>
        <end position="513"/>
    </location>
</feature>
<evidence type="ECO:0000313" key="3">
    <source>
        <dbReference type="Proteomes" id="UP000595437"/>
    </source>
</evidence>
<evidence type="ECO:0000256" key="1">
    <source>
        <dbReference type="SAM" id="MobiDB-lite"/>
    </source>
</evidence>
<organism evidence="2 3">
    <name type="scientific">Caligus rogercresseyi</name>
    <name type="common">Sea louse</name>
    <dbReference type="NCBI Taxonomy" id="217165"/>
    <lineage>
        <taxon>Eukaryota</taxon>
        <taxon>Metazoa</taxon>
        <taxon>Ecdysozoa</taxon>
        <taxon>Arthropoda</taxon>
        <taxon>Crustacea</taxon>
        <taxon>Multicrustacea</taxon>
        <taxon>Hexanauplia</taxon>
        <taxon>Copepoda</taxon>
        <taxon>Siphonostomatoida</taxon>
        <taxon>Caligidae</taxon>
        <taxon>Caligus</taxon>
    </lineage>
</organism>
<reference evidence="3" key="1">
    <citation type="submission" date="2021-01" db="EMBL/GenBank/DDBJ databases">
        <title>Caligus Genome Assembly.</title>
        <authorList>
            <person name="Gallardo-Escarate C."/>
        </authorList>
    </citation>
    <scope>NUCLEOTIDE SEQUENCE [LARGE SCALE GENOMIC DNA]</scope>
</reference>
<protein>
    <submittedName>
        <fullName evidence="2">Uncharacterized protein</fullName>
    </submittedName>
</protein>
<feature type="compositionally biased region" description="Basic and acidic residues" evidence="1">
    <location>
        <begin position="484"/>
        <end position="500"/>
    </location>
</feature>
<dbReference type="EMBL" id="CP045908">
    <property type="protein sequence ID" value="QQP33167.1"/>
    <property type="molecule type" value="Genomic_DNA"/>
</dbReference>
<keyword evidence="3" id="KW-1185">Reference proteome</keyword>
<name>A0A7T8GMQ8_CALRO</name>
<feature type="compositionally biased region" description="Low complexity" evidence="1">
    <location>
        <begin position="370"/>
        <end position="387"/>
    </location>
</feature>
<gene>
    <name evidence="2" type="ORF">FKW44_024457</name>
</gene>
<proteinExistence type="predicted"/>
<feature type="region of interest" description="Disordered" evidence="1">
    <location>
        <begin position="357"/>
        <end position="425"/>
    </location>
</feature>